<comment type="cofactor">
    <cofactor evidence="1">
        <name>Zn(2+)</name>
        <dbReference type="ChEBI" id="CHEBI:29105"/>
    </cofactor>
</comment>
<dbReference type="InterPro" id="IPR036264">
    <property type="entry name" value="Bact_exopeptidase_dim_dom"/>
</dbReference>
<dbReference type="NCBIfam" id="NF003976">
    <property type="entry name" value="PRK05469.1"/>
    <property type="match status" value="1"/>
</dbReference>
<dbReference type="SUPFAM" id="SSF53187">
    <property type="entry name" value="Zn-dependent exopeptidases"/>
    <property type="match status" value="1"/>
</dbReference>
<keyword evidence="3" id="KW-0645">Protease</keyword>
<dbReference type="PANTHER" id="PTHR42994">
    <property type="entry name" value="PEPTIDASE T"/>
    <property type="match status" value="1"/>
</dbReference>
<dbReference type="Proteomes" id="UP000014680">
    <property type="component" value="Unassembled WGS sequence"/>
</dbReference>
<dbReference type="PANTHER" id="PTHR42994:SF1">
    <property type="entry name" value="PEPTIDASE T"/>
    <property type="match status" value="1"/>
</dbReference>
<dbReference type="AlphaFoldDB" id="A0A0A1TY69"/>
<dbReference type="OrthoDB" id="25978at2759"/>
<evidence type="ECO:0000313" key="4">
    <source>
        <dbReference type="Proteomes" id="UP000014680"/>
    </source>
</evidence>
<evidence type="ECO:0000313" key="3">
    <source>
        <dbReference type="EMBL" id="ELP84480.1"/>
    </source>
</evidence>
<dbReference type="EC" id="3.4.11.4" evidence="3"/>
<proteinExistence type="predicted"/>
<dbReference type="RefSeq" id="XP_004183826.1">
    <property type="nucleotide sequence ID" value="XM_004183778.1"/>
</dbReference>
<dbReference type="Gene3D" id="3.30.70.360">
    <property type="match status" value="1"/>
</dbReference>
<evidence type="ECO:0000256" key="2">
    <source>
        <dbReference type="ARBA" id="ARBA00022833"/>
    </source>
</evidence>
<dbReference type="Pfam" id="PF01546">
    <property type="entry name" value="Peptidase_M20"/>
    <property type="match status" value="1"/>
</dbReference>
<dbReference type="OMA" id="EGYIWFN"/>
<dbReference type="KEGG" id="eiv:EIN_168850"/>
<sequence length="397" mass="44428">MNLQFTDSSFRSFIENDVVTRFKEYVTWDTQSSSKSTQTPSTPGQILFLKHLQSELDCLKIRNFLDEKTGHLYAYLSSNPSQFSFYGHVDTSEEVSGHNVVPLEYVVTGHDIHLPFDNTVIPSSQLQKYKDQKIITSSGNTLLGADDKCAVAELMTFCTIVKDEDLPITVVFTPDEEIMKSISNISVERVEAKRGISLDGNELGSYSSENFNAISARITIECRNASCALFDFFGAMPHKHPSNTKDRSGFVLCTGFSGKGNEASAKFIIRSFEEDELNNFVVQMENLCDTIKTKYTGKIVFEKVRTYSNVRNFLKNDEIEKMLCGAMEEVGVKPIKIPFRGGFDACVLAEKGIDAINMFSGGINFHSKREFAVVESMVKAVEIVVNIARKFSTKQVN</sequence>
<dbReference type="Gene3D" id="3.40.630.10">
    <property type="entry name" value="Zn peptidases"/>
    <property type="match status" value="1"/>
</dbReference>
<protein>
    <submittedName>
        <fullName evidence="3">Peptidase t, putative</fullName>
        <ecNumber evidence="3">3.4.11.4</ecNumber>
    </submittedName>
</protein>
<keyword evidence="3" id="KW-0031">Aminopeptidase</keyword>
<dbReference type="GeneID" id="14883530"/>
<keyword evidence="4" id="KW-1185">Reference proteome</keyword>
<dbReference type="EMBL" id="KB207112">
    <property type="protein sequence ID" value="ELP84480.1"/>
    <property type="molecule type" value="Genomic_DNA"/>
</dbReference>
<organism evidence="3 4">
    <name type="scientific">Entamoeba invadens IP1</name>
    <dbReference type="NCBI Taxonomy" id="370355"/>
    <lineage>
        <taxon>Eukaryota</taxon>
        <taxon>Amoebozoa</taxon>
        <taxon>Evosea</taxon>
        <taxon>Archamoebae</taxon>
        <taxon>Mastigamoebida</taxon>
        <taxon>Entamoebidae</taxon>
        <taxon>Entamoeba</taxon>
    </lineage>
</organism>
<keyword evidence="3" id="KW-0378">Hydrolase</keyword>
<evidence type="ECO:0000256" key="1">
    <source>
        <dbReference type="ARBA" id="ARBA00001947"/>
    </source>
</evidence>
<dbReference type="InterPro" id="IPR002933">
    <property type="entry name" value="Peptidase_M20"/>
</dbReference>
<accession>A0A0A1TY69</accession>
<gene>
    <name evidence="3" type="ORF">EIN_168850</name>
</gene>
<dbReference type="SUPFAM" id="SSF55031">
    <property type="entry name" value="Bacterial exopeptidase dimerisation domain"/>
    <property type="match status" value="1"/>
</dbReference>
<dbReference type="VEuPathDB" id="AmoebaDB:EIN_168850"/>
<name>A0A0A1TY69_ENTIV</name>
<dbReference type="GO" id="GO:0045148">
    <property type="term" value="F:tripeptide aminopeptidase activity"/>
    <property type="evidence" value="ECO:0007669"/>
    <property type="project" value="UniProtKB-EC"/>
</dbReference>
<keyword evidence="2" id="KW-0862">Zinc</keyword>
<reference evidence="3 4" key="1">
    <citation type="submission" date="2012-10" db="EMBL/GenBank/DDBJ databases">
        <authorList>
            <person name="Zafar N."/>
            <person name="Inman J."/>
            <person name="Hall N."/>
            <person name="Lorenzi H."/>
            <person name="Caler E."/>
        </authorList>
    </citation>
    <scope>NUCLEOTIDE SEQUENCE [LARGE SCALE GENOMIC DNA]</scope>
    <source>
        <strain evidence="3 4">IP1</strain>
    </source>
</reference>